<evidence type="ECO:0000313" key="2">
    <source>
        <dbReference type="EMBL" id="MFB9769742.1"/>
    </source>
</evidence>
<keyword evidence="3" id="KW-1185">Reference proteome</keyword>
<dbReference type="EMBL" id="JBHLZY010000020">
    <property type="protein sequence ID" value="MFB9769742.1"/>
    <property type="molecule type" value="Genomic_DNA"/>
</dbReference>
<protein>
    <recommendedName>
        <fullName evidence="1">DUF1659 domain-containing protein</fullName>
    </recommendedName>
</protein>
<dbReference type="RefSeq" id="WP_137641468.1">
    <property type="nucleotide sequence ID" value="NZ_BJEA01000001.1"/>
</dbReference>
<name>A0ABV5WUC6_9LACO</name>
<gene>
    <name evidence="2" type="ORF">ACFFLI_07675</name>
</gene>
<evidence type="ECO:0000313" key="3">
    <source>
        <dbReference type="Proteomes" id="UP001589691"/>
    </source>
</evidence>
<accession>A0ABV5WUC6</accession>
<proteinExistence type="predicted"/>
<feature type="domain" description="DUF1659" evidence="1">
    <location>
        <begin position="7"/>
        <end position="65"/>
    </location>
</feature>
<organism evidence="2 3">
    <name type="scientific">Lactiplantibacillus modestisalitolerans</name>
    <dbReference type="NCBI Taxonomy" id="1457219"/>
    <lineage>
        <taxon>Bacteria</taxon>
        <taxon>Bacillati</taxon>
        <taxon>Bacillota</taxon>
        <taxon>Bacilli</taxon>
        <taxon>Lactobacillales</taxon>
        <taxon>Lactobacillaceae</taxon>
        <taxon>Lactiplantibacillus</taxon>
    </lineage>
</organism>
<dbReference type="Proteomes" id="UP001589691">
    <property type="component" value="Unassembled WGS sequence"/>
</dbReference>
<sequence length="70" mass="7781">MTNFWLKAALNVQTENDNGELRKQTFTNVNQGVTAEQIAIFSKVLETLTGNSLFLINLADTTEYTRAAAE</sequence>
<evidence type="ECO:0000259" key="1">
    <source>
        <dbReference type="Pfam" id="PF07872"/>
    </source>
</evidence>
<comment type="caution">
    <text evidence="2">The sequence shown here is derived from an EMBL/GenBank/DDBJ whole genome shotgun (WGS) entry which is preliminary data.</text>
</comment>
<dbReference type="InterPro" id="IPR012454">
    <property type="entry name" value="DUF1659"/>
</dbReference>
<dbReference type="Pfam" id="PF07872">
    <property type="entry name" value="DUF1659"/>
    <property type="match status" value="1"/>
</dbReference>
<reference evidence="2 3" key="1">
    <citation type="submission" date="2024-09" db="EMBL/GenBank/DDBJ databases">
        <authorList>
            <person name="Sun Q."/>
            <person name="Mori K."/>
        </authorList>
    </citation>
    <scope>NUCLEOTIDE SEQUENCE [LARGE SCALE GENOMIC DNA]</scope>
    <source>
        <strain evidence="2 3">TBRC 4576</strain>
    </source>
</reference>